<dbReference type="AlphaFoldDB" id="A0A2Z3KL60"/>
<dbReference type="Proteomes" id="UP000245919">
    <property type="component" value="Chromosome"/>
</dbReference>
<dbReference type="RefSeq" id="WP_109991138.1">
    <property type="nucleotide sequence ID" value="NZ_CP028160.1"/>
</dbReference>
<accession>A0A2Z3KL60</accession>
<evidence type="ECO:0000256" key="1">
    <source>
        <dbReference type="ARBA" id="ARBA00034117"/>
    </source>
</evidence>
<dbReference type="GeneID" id="89633995"/>
<evidence type="ECO:0000313" key="5">
    <source>
        <dbReference type="Proteomes" id="UP000245919"/>
    </source>
</evidence>
<feature type="coiled-coil region" evidence="2">
    <location>
        <begin position="91"/>
        <end position="118"/>
    </location>
</feature>
<keyword evidence="2" id="KW-0175">Coiled coil</keyword>
<dbReference type="InterPro" id="IPR006829">
    <property type="entry name" value="LXG_dom"/>
</dbReference>
<evidence type="ECO:0000259" key="3">
    <source>
        <dbReference type="PROSITE" id="PS51756"/>
    </source>
</evidence>
<name>A0A2Z3KL60_LACLL</name>
<dbReference type="PROSITE" id="PS51756">
    <property type="entry name" value="LXG"/>
    <property type="match status" value="1"/>
</dbReference>
<organism evidence="4 5">
    <name type="scientific">Lactococcus lactis subsp. lactis</name>
    <name type="common">Streptococcus lactis</name>
    <dbReference type="NCBI Taxonomy" id="1360"/>
    <lineage>
        <taxon>Bacteria</taxon>
        <taxon>Bacillati</taxon>
        <taxon>Bacillota</taxon>
        <taxon>Bacilli</taxon>
        <taxon>Lactobacillales</taxon>
        <taxon>Streptococcaceae</taxon>
        <taxon>Lactococcus</taxon>
    </lineage>
</organism>
<dbReference type="EMBL" id="CP028160">
    <property type="protein sequence ID" value="AWN66374.1"/>
    <property type="molecule type" value="Genomic_DNA"/>
</dbReference>
<evidence type="ECO:0000256" key="2">
    <source>
        <dbReference type="SAM" id="Coils"/>
    </source>
</evidence>
<sequence length="427" mass="45977">MGLIYNPTDSQGLVSALNANIRTADEMIESLNRASKHLIDALGNKTLSGAAFTAGKGMFSQLVIPTISKASQALDKLKSEAKQYEGFASNAGEELLDEDKLNEQLQNLQTQQAALSSQISFYNQLAASHSDDNALNTSYSDFSRQLSSFMGTTASDIQKIQDKLKKLHEFNTSVSPLFTTSDQDFKAILQGISLITSVTFTKDGKFSIDKIKDGYELLKGGLQYRDGKLFLGGEKIVETVNSNGEKVLKFGNKFLSKLENGHIYKNGKAFENLTKIDLANYKQFGKTFKSEFKTSINITEDFKAWKGATKFSKLGKALGGLGTVLTITDNATEDFKGGVNGESVKNFVVDTTVDVGSGAASTAAGAALGSLILPPLGTVVGAGLGVAFNFGLNYKYGNPPKSTVDHIKSGIKDGINKVGKLFSHKFW</sequence>
<comment type="similarity">
    <text evidence="1">In the N-terminal section; belongs to the LXG family.</text>
</comment>
<dbReference type="Pfam" id="PF04740">
    <property type="entry name" value="LXG"/>
    <property type="match status" value="1"/>
</dbReference>
<evidence type="ECO:0000313" key="4">
    <source>
        <dbReference type="EMBL" id="AWN66374.1"/>
    </source>
</evidence>
<proteinExistence type="inferred from homology"/>
<protein>
    <recommendedName>
        <fullName evidence="3">LXG domain-containing protein</fullName>
    </recommendedName>
</protein>
<gene>
    <name evidence="4" type="ORF">LL14B4_09405</name>
</gene>
<reference evidence="4 5" key="1">
    <citation type="submission" date="2018-03" db="EMBL/GenBank/DDBJ databases">
        <title>Genome sequence of Lactococcus lactis strain 14B4 from almond drupe.</title>
        <authorList>
            <person name="Tran T.D."/>
            <person name="McGarvey J.A."/>
            <person name="Huynh S."/>
            <person name="Parker C.T."/>
        </authorList>
    </citation>
    <scope>NUCLEOTIDE SEQUENCE [LARGE SCALE GENOMIC DNA]</scope>
    <source>
        <strain evidence="4 5">14B4</strain>
    </source>
</reference>
<feature type="domain" description="LXG" evidence="3">
    <location>
        <begin position="1"/>
        <end position="237"/>
    </location>
</feature>